<organism evidence="2 3">
    <name type="scientific">Myxococcus landrumensis</name>
    <dbReference type="NCBI Taxonomy" id="2813577"/>
    <lineage>
        <taxon>Bacteria</taxon>
        <taxon>Pseudomonadati</taxon>
        <taxon>Myxococcota</taxon>
        <taxon>Myxococcia</taxon>
        <taxon>Myxococcales</taxon>
        <taxon>Cystobacterineae</taxon>
        <taxon>Myxococcaceae</taxon>
        <taxon>Myxococcus</taxon>
    </lineage>
</organism>
<protein>
    <recommendedName>
        <fullName evidence="4">Lipoprotein</fullName>
    </recommendedName>
</protein>
<evidence type="ECO:0000256" key="1">
    <source>
        <dbReference type="SAM" id="SignalP"/>
    </source>
</evidence>
<feature type="signal peptide" evidence="1">
    <location>
        <begin position="1"/>
        <end position="28"/>
    </location>
</feature>
<sequence>MKRFTPRTALSGAVMATLLSLGCGPTSAPREPEPLAAQGQRSAYWPRYCAFVDKHHLLECVEINQSPQVPYDAVFNRMGNICGTDMTCRFQPIQMLVPDPEWNATHAELTTWLDSQQNVIAFLKNSNKSAETLKATLTGMRDSSHGLVRSQERELAAVSNRIKTMLDSAESTVKAKAREYGDPVVVEEAEVKAGMVRVDATVSRARADLDVLAPEVVALANRFAAFKATEPATTASLRTLATQGSAANLQGLVTVQLDAVALAQQESGAASVLAMDAVRLRMQLGRIQEDYVTSLLRDKAFIAQRGLVMGDLVDGELEMLGGIEGYSDSRRRKVLTAVDRLLEGMKQRRDALIGLEADAATRQSLADAAFLTASQRFLDDVTARSTQLWKVAPKSTVLKLSFLSEKFDQMESYLQFEPACAPPAAGQRSWRETGCVAMRRDFSRVRTWMTSTLPGTLRLNVAMMRNAGTVPAAMLLEVEAKLAAGQLKDAATVHDAALRKSDGL</sequence>
<dbReference type="Proteomes" id="UP000663090">
    <property type="component" value="Chromosome"/>
</dbReference>
<feature type="chain" id="PRO_5046444740" description="Lipoprotein" evidence="1">
    <location>
        <begin position="29"/>
        <end position="504"/>
    </location>
</feature>
<proteinExistence type="predicted"/>
<accession>A0ABX7MYY7</accession>
<dbReference type="PROSITE" id="PS51257">
    <property type="entry name" value="PROKAR_LIPOPROTEIN"/>
    <property type="match status" value="1"/>
</dbReference>
<evidence type="ECO:0000313" key="3">
    <source>
        <dbReference type="Proteomes" id="UP000663090"/>
    </source>
</evidence>
<gene>
    <name evidence="2" type="ORF">JY572_19785</name>
</gene>
<keyword evidence="3" id="KW-1185">Reference proteome</keyword>
<keyword evidence="1" id="KW-0732">Signal</keyword>
<reference evidence="2 3" key="1">
    <citation type="submission" date="2021-02" db="EMBL/GenBank/DDBJ databases">
        <title>De Novo genome assembly of isolated myxobacteria.</title>
        <authorList>
            <person name="Stevens D.C."/>
        </authorList>
    </citation>
    <scope>NUCLEOTIDE SEQUENCE [LARGE SCALE GENOMIC DNA]</scope>
    <source>
        <strain evidence="2 3">SCHIC003</strain>
    </source>
</reference>
<evidence type="ECO:0000313" key="2">
    <source>
        <dbReference type="EMBL" id="QSQ10690.1"/>
    </source>
</evidence>
<dbReference type="EMBL" id="CP071091">
    <property type="protein sequence ID" value="QSQ10690.1"/>
    <property type="molecule type" value="Genomic_DNA"/>
</dbReference>
<evidence type="ECO:0008006" key="4">
    <source>
        <dbReference type="Google" id="ProtNLM"/>
    </source>
</evidence>
<dbReference type="RefSeq" id="WP_206712459.1">
    <property type="nucleotide sequence ID" value="NZ_CP071091.1"/>
</dbReference>
<name>A0ABX7MYY7_9BACT</name>